<dbReference type="RefSeq" id="XP_045143671.1">
    <property type="nucleotide sequence ID" value="XM_045287736.1"/>
</dbReference>
<evidence type="ECO:0000313" key="2">
    <source>
        <dbReference type="RefSeq" id="XP_045143671.1"/>
    </source>
</evidence>
<name>A0AC55CW01_ECHTE</name>
<dbReference type="Proteomes" id="UP000694863">
    <property type="component" value="Unplaced"/>
</dbReference>
<reference evidence="2" key="1">
    <citation type="submission" date="2025-08" db="UniProtKB">
        <authorList>
            <consortium name="RefSeq"/>
        </authorList>
    </citation>
    <scope>IDENTIFICATION</scope>
</reference>
<keyword evidence="1" id="KW-1185">Reference proteome</keyword>
<evidence type="ECO:0000313" key="1">
    <source>
        <dbReference type="Proteomes" id="UP000694863"/>
    </source>
</evidence>
<organism evidence="1 2">
    <name type="scientific">Echinops telfairi</name>
    <name type="common">Lesser hedgehog tenrec</name>
    <dbReference type="NCBI Taxonomy" id="9371"/>
    <lineage>
        <taxon>Eukaryota</taxon>
        <taxon>Metazoa</taxon>
        <taxon>Chordata</taxon>
        <taxon>Craniata</taxon>
        <taxon>Vertebrata</taxon>
        <taxon>Euteleostomi</taxon>
        <taxon>Mammalia</taxon>
        <taxon>Eutheria</taxon>
        <taxon>Afrotheria</taxon>
        <taxon>Tenrecidae</taxon>
        <taxon>Tenrecinae</taxon>
        <taxon>Echinops</taxon>
    </lineage>
</organism>
<protein>
    <submittedName>
        <fullName evidence="2">Uncharacterized protein LOC101659055 isoform X2</fullName>
    </submittedName>
</protein>
<accession>A0AC55CW01</accession>
<sequence length="138" mass="14605">MTAPPGAFPVQLRQPSVSGLSQVTSSLYISSGAAANNKLLLSHHQITTVINISAEGGIEAGPYAAALCRWHQQLSHLLPCLPHEAPCHVAAGCPRVGQVMPTHHLAQQWLLGAAHPLRVPAVRQEHCAHGQLPSGYDP</sequence>
<proteinExistence type="predicted"/>
<gene>
    <name evidence="2" type="primary">LOC101659055</name>
</gene>